<keyword evidence="4" id="KW-1185">Reference proteome</keyword>
<keyword evidence="2" id="KW-1133">Transmembrane helix</keyword>
<evidence type="ECO:0000313" key="3">
    <source>
        <dbReference type="EMBL" id="MCM2674603.1"/>
    </source>
</evidence>
<evidence type="ECO:0000256" key="2">
    <source>
        <dbReference type="SAM" id="Phobius"/>
    </source>
</evidence>
<organism evidence="3 4">
    <name type="scientific">Alkalicoccobacillus plakortidis</name>
    <dbReference type="NCBI Taxonomy" id="444060"/>
    <lineage>
        <taxon>Bacteria</taxon>
        <taxon>Bacillati</taxon>
        <taxon>Bacillota</taxon>
        <taxon>Bacilli</taxon>
        <taxon>Bacillales</taxon>
        <taxon>Bacillaceae</taxon>
        <taxon>Alkalicoccobacillus</taxon>
    </lineage>
</organism>
<feature type="coiled-coil region" evidence="1">
    <location>
        <begin position="1"/>
        <end position="28"/>
    </location>
</feature>
<dbReference type="Proteomes" id="UP001203665">
    <property type="component" value="Unassembled WGS sequence"/>
</dbReference>
<gene>
    <name evidence="3" type="ORF">NDM98_03145</name>
</gene>
<reference evidence="3" key="1">
    <citation type="submission" date="2022-06" db="EMBL/GenBank/DDBJ databases">
        <title>Alkalicoccobacillus porphyridii sp. nov., isolated from a marine red alga, Porphyridium purpureum and reclassification of Shouchella plakortidis and Shouchella gibsonii as Alkalicoccobacillus plakortidis comb. nov. and Alkalicoccobacillus gibsonii comb. nov.</title>
        <authorList>
            <person name="Kim K.H."/>
            <person name="Lee J.K."/>
            <person name="Han D.M."/>
            <person name="Baek J.H."/>
            <person name="Jeon C.O."/>
        </authorList>
    </citation>
    <scope>NUCLEOTIDE SEQUENCE</scope>
    <source>
        <strain evidence="3">DSM 19153</strain>
    </source>
</reference>
<keyword evidence="1" id="KW-0175">Coiled coil</keyword>
<evidence type="ECO:0000256" key="1">
    <source>
        <dbReference type="SAM" id="Coils"/>
    </source>
</evidence>
<feature type="transmembrane region" description="Helical" evidence="2">
    <location>
        <begin position="37"/>
        <end position="56"/>
    </location>
</feature>
<name>A0ABT0XFD7_9BACI</name>
<dbReference type="EMBL" id="JAMQJY010000001">
    <property type="protein sequence ID" value="MCM2674603.1"/>
    <property type="molecule type" value="Genomic_DNA"/>
</dbReference>
<keyword evidence="2" id="KW-0472">Membrane</keyword>
<accession>A0ABT0XFD7</accession>
<proteinExistence type="predicted"/>
<comment type="caution">
    <text evidence="3">The sequence shown here is derived from an EMBL/GenBank/DDBJ whole genome shotgun (WGS) entry which is preliminary data.</text>
</comment>
<evidence type="ECO:0000313" key="4">
    <source>
        <dbReference type="Proteomes" id="UP001203665"/>
    </source>
</evidence>
<dbReference type="RefSeq" id="WP_251604542.1">
    <property type="nucleotide sequence ID" value="NZ_JAMQJY010000001.1"/>
</dbReference>
<sequence>MTETELKLEKMQKEIDDLKKEVEELKAGSYVEETSSGWYWILVPIMALSIPIIALLR</sequence>
<protein>
    <submittedName>
        <fullName evidence="3">Uncharacterized protein</fullName>
    </submittedName>
</protein>
<keyword evidence="2" id="KW-0812">Transmembrane</keyword>